<protein>
    <submittedName>
        <fullName evidence="4">Uncharacterized protein</fullName>
    </submittedName>
</protein>
<comment type="caution">
    <text evidence="4">The sequence shown here is derived from an EMBL/GenBank/DDBJ whole genome shotgun (WGS) entry which is preliminary data.</text>
</comment>
<proteinExistence type="predicted"/>
<dbReference type="Proteomes" id="UP001285441">
    <property type="component" value="Unassembled WGS sequence"/>
</dbReference>
<name>A0AAE0NXE9_9PEZI</name>
<evidence type="ECO:0000259" key="2">
    <source>
        <dbReference type="Pfam" id="PF23394"/>
    </source>
</evidence>
<reference evidence="4" key="2">
    <citation type="submission" date="2023-06" db="EMBL/GenBank/DDBJ databases">
        <authorList>
            <consortium name="Lawrence Berkeley National Laboratory"/>
            <person name="Haridas S."/>
            <person name="Hensen N."/>
            <person name="Bonometti L."/>
            <person name="Westerberg I."/>
            <person name="Brannstrom I.O."/>
            <person name="Guillou S."/>
            <person name="Cros-Aarteil S."/>
            <person name="Calhoun S."/>
            <person name="Kuo A."/>
            <person name="Mondo S."/>
            <person name="Pangilinan J."/>
            <person name="Riley R."/>
            <person name="LaButti K."/>
            <person name="Andreopoulos B."/>
            <person name="Lipzen A."/>
            <person name="Chen C."/>
            <person name="Yanf M."/>
            <person name="Daum C."/>
            <person name="Ng V."/>
            <person name="Clum A."/>
            <person name="Steindorff A."/>
            <person name="Ohm R."/>
            <person name="Martin F."/>
            <person name="Silar P."/>
            <person name="Natvig D."/>
            <person name="Lalanne C."/>
            <person name="Gautier V."/>
            <person name="Ament-velasquez S.L."/>
            <person name="Kruys A."/>
            <person name="Hutchinson M.I."/>
            <person name="Powell A.J."/>
            <person name="Barry K."/>
            <person name="Miller A.N."/>
            <person name="Grigoriev I.V."/>
            <person name="Debuchy R."/>
            <person name="Gladieux P."/>
            <person name="Thoren M.H."/>
            <person name="Johannesson H."/>
        </authorList>
    </citation>
    <scope>NUCLEOTIDE SEQUENCE</scope>
    <source>
        <strain evidence="4">CBS 232.78</strain>
    </source>
</reference>
<evidence type="ECO:0000256" key="1">
    <source>
        <dbReference type="SAM" id="MobiDB-lite"/>
    </source>
</evidence>
<accession>A0AAE0NXE9</accession>
<reference evidence="4" key="1">
    <citation type="journal article" date="2023" name="Mol. Phylogenet. Evol.">
        <title>Genome-scale phylogeny and comparative genomics of the fungal order Sordariales.</title>
        <authorList>
            <person name="Hensen N."/>
            <person name="Bonometti L."/>
            <person name="Westerberg I."/>
            <person name="Brannstrom I.O."/>
            <person name="Guillou S."/>
            <person name="Cros-Aarteil S."/>
            <person name="Calhoun S."/>
            <person name="Haridas S."/>
            <person name="Kuo A."/>
            <person name="Mondo S."/>
            <person name="Pangilinan J."/>
            <person name="Riley R."/>
            <person name="LaButti K."/>
            <person name="Andreopoulos B."/>
            <person name="Lipzen A."/>
            <person name="Chen C."/>
            <person name="Yan M."/>
            <person name="Daum C."/>
            <person name="Ng V."/>
            <person name="Clum A."/>
            <person name="Steindorff A."/>
            <person name="Ohm R.A."/>
            <person name="Martin F."/>
            <person name="Silar P."/>
            <person name="Natvig D.O."/>
            <person name="Lalanne C."/>
            <person name="Gautier V."/>
            <person name="Ament-Velasquez S.L."/>
            <person name="Kruys A."/>
            <person name="Hutchinson M.I."/>
            <person name="Powell A.J."/>
            <person name="Barry K."/>
            <person name="Miller A.N."/>
            <person name="Grigoriev I.V."/>
            <person name="Debuchy R."/>
            <person name="Gladieux P."/>
            <person name="Hiltunen Thoren M."/>
            <person name="Johannesson H."/>
        </authorList>
    </citation>
    <scope>NUCLEOTIDE SEQUENCE</scope>
    <source>
        <strain evidence="4">CBS 232.78</strain>
    </source>
</reference>
<dbReference type="EMBL" id="JAULSW010000002">
    <property type="protein sequence ID" value="KAK3389329.1"/>
    <property type="molecule type" value="Genomic_DNA"/>
</dbReference>
<feature type="region of interest" description="Disordered" evidence="1">
    <location>
        <begin position="562"/>
        <end position="639"/>
    </location>
</feature>
<keyword evidence="5" id="KW-1185">Reference proteome</keyword>
<evidence type="ECO:0000313" key="4">
    <source>
        <dbReference type="EMBL" id="KAK3389329.1"/>
    </source>
</evidence>
<dbReference type="Pfam" id="PF23394">
    <property type="entry name" value="DUF7102"/>
    <property type="match status" value="1"/>
</dbReference>
<organism evidence="4 5">
    <name type="scientific">Podospora didyma</name>
    <dbReference type="NCBI Taxonomy" id="330526"/>
    <lineage>
        <taxon>Eukaryota</taxon>
        <taxon>Fungi</taxon>
        <taxon>Dikarya</taxon>
        <taxon>Ascomycota</taxon>
        <taxon>Pezizomycotina</taxon>
        <taxon>Sordariomycetes</taxon>
        <taxon>Sordariomycetidae</taxon>
        <taxon>Sordariales</taxon>
        <taxon>Podosporaceae</taxon>
        <taxon>Podospora</taxon>
    </lineage>
</organism>
<feature type="domain" description="SAM-like" evidence="3">
    <location>
        <begin position="894"/>
        <end position="968"/>
    </location>
</feature>
<dbReference type="AlphaFoldDB" id="A0AAE0NXE9"/>
<evidence type="ECO:0000313" key="5">
    <source>
        <dbReference type="Proteomes" id="UP001285441"/>
    </source>
</evidence>
<evidence type="ECO:0000259" key="3">
    <source>
        <dbReference type="Pfam" id="PF23395"/>
    </source>
</evidence>
<sequence length="983" mass="108356">MDFETGEDLLALKDSLQAHDPAETDNRFSDLCADEYARDNGLTIDINDLNPWPEVLDSHGFIASTLVQVEPGELIEAPALEECLFRPIIPAPEEFEDGPQSTPFLQKTTKQDAASLMTELCHAQYAPVKELKLESPLLMTDHGTDCRRLARRVKASQQPPLPNHRLPLHPTNFEKGEGLQFPSSAKKGYARVMGCHRNDKLDMNRETMAFVVKSLKVDWTEDDRQSFVKEHSTYTGVGAREILTPPLSPLIQPLPEPEYFVPDQEACELPEPSDPDSRLDAETEAAEKVLLEGDNTFWKLVGSQEISSPDRYEDIDVSGMIKAGELSSSSTLTSPQSLVPREEKPDLPILPDDIDDDMPLALIRVVSPEDLAGVRALVSDSDTRSGGADAADGLFKEFPHEKGALIMMSAEQEKLQPLDAILRVPVPVMDFSLPIAEWEGEYPLTAGAIFGWIQNSHSNVDWKGSKWPANRTMEQRMVWAPIAHMNEKSLVSEEIEADPSVLEHLLARVQSHEVKTSAECINKRPGLAILRVEDDDDEGDDDLAENSMMLPWITNKKNLSAKRLKSAHQRPSAARQAKPAYDPLMTVPGGIRAASGGTERKSGTKRPAGSLTEERSGAGKRSRNQKTAPPEVLEPYPFDVPASAENSKVLKSVVSDYTDFKLLMDNFINVTFSKKAKIAHSPHFPPPQEGIGQWGTPTSLLPPAPKPVPALAPEFTPPNILLKVIVSLSVSKMITIQIDKLLPGIQWIERNYDNGPHRGRFPGLQSPSDDDADIIISPATGLLMTTMIRLRQKAVPGKTGQPMFRHFVQNVAWRYERLIILVSEGNKYNETMSPLSSSDAMALADLQGFAAGLETDVQVLYVGGSTETLAKWVASVICKHAPESPSVNGLLVSAETCWEVFLRRAGMNAYAAQVTLGIFKVPDGEKAIGGSRLYGLPLLVTMVREKRIATFERLFGGRKMLDRVSKVLDEQWGPVSSAQMRHG</sequence>
<dbReference type="InterPro" id="IPR055528">
    <property type="entry name" value="DUF7102"/>
</dbReference>
<feature type="region of interest" description="Disordered" evidence="1">
    <location>
        <begin position="326"/>
        <end position="352"/>
    </location>
</feature>
<dbReference type="InterPro" id="IPR057559">
    <property type="entry name" value="SAM_6"/>
</dbReference>
<gene>
    <name evidence="4" type="ORF">B0H63DRAFT_427735</name>
</gene>
<feature type="domain" description="DUF7102" evidence="2">
    <location>
        <begin position="724"/>
        <end position="884"/>
    </location>
</feature>
<dbReference type="Pfam" id="PF23395">
    <property type="entry name" value="SAM_6"/>
    <property type="match status" value="1"/>
</dbReference>